<evidence type="ECO:0000256" key="2">
    <source>
        <dbReference type="ARBA" id="ARBA00023242"/>
    </source>
</evidence>
<dbReference type="Proteomes" id="UP000688137">
    <property type="component" value="Unassembled WGS sequence"/>
</dbReference>
<comment type="caution">
    <text evidence="5">The sequence shown here is derived from an EMBL/GenBank/DDBJ whole genome shotgun (WGS) entry which is preliminary data.</text>
</comment>
<dbReference type="GO" id="GO:0005634">
    <property type="term" value="C:nucleus"/>
    <property type="evidence" value="ECO:0007669"/>
    <property type="project" value="UniProtKB-SubCell"/>
</dbReference>
<sequence>MDILTYGQKELKDVINQLEEQLKTVIIPFQQIEKQKNTNKLHKSESKLNDSEVLNHTKKQRVDKNKCRKCKLSTIPTILHLLQQNDNNDANSIMTMKSIRQQIAQQSQKKEEQSDQKIPYIAFDYSHQIVICKRCRFKFHSECVQIQGALNEWLCDYCQIRIEELKNSNQWDYKNQKQIKHIPNLSSEHKKINMKLLERIQKKKQIYIICELKPTPNKQFNQIIEFLQRYPLYKSTTTGNITYPILENLATEYPEVLNFKQKPKPYMIKSNMVEQILKIQSIHQIILPNSKAPENFTQDYIEKNFYDILISLITQYFDEFILTDNLQFQHYCDQANVHTTSYLYLMNYLLINDENKNQDLLKKTWKECILQIDQVINYNNDSKIDQLDLNNLSIQDQIFILSILSEGLYDLSKMKDLIKNKDQSLIKGSINKCQLTQANPKILLQSNYSLFINGGTYLGQDALGQQYFYFTLFPSAIFVETQKGWGQYTISDLSELMSSLNQQGINELDLYQNLEQIKQIELFDSSTPIKQKNKLVQKQQYQLDILEVIDKFLIIEEQYTILLQKKNLSWIKNNEKNQFFNLIKDQDNIKLILFALKQFFDGLIQPISRNGEFVKPFKIFKFHFVLINQLAIYVENANSLSNIYISLLVLERVLDDKEQYMKQKEQMKIIVEKVKNKKVIKEEQKKQQKNQKYKQDEEYQVATKKQKQVQKNSNNQKLLQRNKNQKQISCFSCQKIFQNQDPIEGCLKCLQMFHKECLKYNKSLCQRCFQKKNRRFK</sequence>
<evidence type="ECO:0000256" key="1">
    <source>
        <dbReference type="ARBA" id="ARBA00004123"/>
    </source>
</evidence>
<proteinExistence type="predicted"/>
<evidence type="ECO:0000313" key="5">
    <source>
        <dbReference type="EMBL" id="CAD8050901.1"/>
    </source>
</evidence>
<keyword evidence="6" id="KW-1185">Reference proteome</keyword>
<comment type="subcellular location">
    <subcellularLocation>
        <location evidence="1">Nucleus</location>
    </subcellularLocation>
</comment>
<organism evidence="5 6">
    <name type="scientific">Paramecium primaurelia</name>
    <dbReference type="NCBI Taxonomy" id="5886"/>
    <lineage>
        <taxon>Eukaryota</taxon>
        <taxon>Sar</taxon>
        <taxon>Alveolata</taxon>
        <taxon>Ciliophora</taxon>
        <taxon>Intramacronucleata</taxon>
        <taxon>Oligohymenophorea</taxon>
        <taxon>Peniculida</taxon>
        <taxon>Parameciidae</taxon>
        <taxon>Paramecium</taxon>
    </lineage>
</organism>
<dbReference type="CDD" id="cd15489">
    <property type="entry name" value="PHD_SF"/>
    <property type="match status" value="1"/>
</dbReference>
<dbReference type="OMA" id="QIVICKR"/>
<dbReference type="EMBL" id="CAJJDM010000012">
    <property type="protein sequence ID" value="CAD8050901.1"/>
    <property type="molecule type" value="Genomic_DNA"/>
</dbReference>
<keyword evidence="2" id="KW-0539">Nucleus</keyword>
<accession>A0A8S1K835</accession>
<feature type="coiled-coil region" evidence="3">
    <location>
        <begin position="657"/>
        <end position="696"/>
    </location>
</feature>
<dbReference type="InterPro" id="IPR028941">
    <property type="entry name" value="WHIM2_dom"/>
</dbReference>
<dbReference type="Pfam" id="PF15613">
    <property type="entry name" value="WSD"/>
    <property type="match status" value="1"/>
</dbReference>
<evidence type="ECO:0000313" key="6">
    <source>
        <dbReference type="Proteomes" id="UP000688137"/>
    </source>
</evidence>
<gene>
    <name evidence="5" type="ORF">PPRIM_AZ9-3.1.T0170289</name>
</gene>
<feature type="domain" description="WHIM2" evidence="4">
    <location>
        <begin position="457"/>
        <end position="518"/>
    </location>
</feature>
<keyword evidence="3" id="KW-0175">Coiled coil</keyword>
<reference evidence="5" key="1">
    <citation type="submission" date="2021-01" db="EMBL/GenBank/DDBJ databases">
        <authorList>
            <consortium name="Genoscope - CEA"/>
            <person name="William W."/>
        </authorList>
    </citation>
    <scope>NUCLEOTIDE SEQUENCE</scope>
</reference>
<evidence type="ECO:0000259" key="4">
    <source>
        <dbReference type="Pfam" id="PF15613"/>
    </source>
</evidence>
<evidence type="ECO:0000256" key="3">
    <source>
        <dbReference type="SAM" id="Coils"/>
    </source>
</evidence>
<dbReference type="AlphaFoldDB" id="A0A8S1K835"/>
<name>A0A8S1K835_PARPR</name>
<protein>
    <recommendedName>
        <fullName evidence="4">WHIM2 domain-containing protein</fullName>
    </recommendedName>
</protein>